<organism evidence="2 3">
    <name type="scientific">Ephemerocybe angulata</name>
    <dbReference type="NCBI Taxonomy" id="980116"/>
    <lineage>
        <taxon>Eukaryota</taxon>
        <taxon>Fungi</taxon>
        <taxon>Dikarya</taxon>
        <taxon>Basidiomycota</taxon>
        <taxon>Agaricomycotina</taxon>
        <taxon>Agaricomycetes</taxon>
        <taxon>Agaricomycetidae</taxon>
        <taxon>Agaricales</taxon>
        <taxon>Agaricineae</taxon>
        <taxon>Psathyrellaceae</taxon>
        <taxon>Ephemerocybe</taxon>
    </lineage>
</organism>
<protein>
    <submittedName>
        <fullName evidence="2">Uncharacterized protein</fullName>
    </submittedName>
</protein>
<proteinExistence type="predicted"/>
<keyword evidence="3" id="KW-1185">Reference proteome</keyword>
<feature type="non-terminal residue" evidence="2">
    <location>
        <position position="61"/>
    </location>
</feature>
<evidence type="ECO:0000256" key="1">
    <source>
        <dbReference type="SAM" id="SignalP"/>
    </source>
</evidence>
<feature type="signal peptide" evidence="1">
    <location>
        <begin position="1"/>
        <end position="23"/>
    </location>
</feature>
<feature type="chain" id="PRO_5034644887" evidence="1">
    <location>
        <begin position="24"/>
        <end position="61"/>
    </location>
</feature>
<sequence length="61" mass="7143">MQVGSRLRRLFATILIFCAPSQPHLLWNEYWPQICDDLPLILPRLGFPNPTPEDIQDYGLY</sequence>
<evidence type="ECO:0000313" key="3">
    <source>
        <dbReference type="Proteomes" id="UP000521943"/>
    </source>
</evidence>
<dbReference type="EMBL" id="JACGCI010000239">
    <property type="protein sequence ID" value="KAF6741498.1"/>
    <property type="molecule type" value="Genomic_DNA"/>
</dbReference>
<dbReference type="Proteomes" id="UP000521943">
    <property type="component" value="Unassembled WGS sequence"/>
</dbReference>
<dbReference type="OrthoDB" id="1728974at2759"/>
<reference evidence="2 3" key="1">
    <citation type="submission" date="2020-07" db="EMBL/GenBank/DDBJ databases">
        <title>Comparative genomics of pyrophilous fungi reveals a link between fire events and developmental genes.</title>
        <authorList>
            <consortium name="DOE Joint Genome Institute"/>
            <person name="Steindorff A.S."/>
            <person name="Carver A."/>
            <person name="Calhoun S."/>
            <person name="Stillman K."/>
            <person name="Liu H."/>
            <person name="Lipzen A."/>
            <person name="Pangilinan J."/>
            <person name="Labutti K."/>
            <person name="Bruns T.D."/>
            <person name="Grigoriev I.V."/>
        </authorList>
    </citation>
    <scope>NUCLEOTIDE SEQUENCE [LARGE SCALE GENOMIC DNA]</scope>
    <source>
        <strain evidence="2 3">CBS 144469</strain>
    </source>
</reference>
<accession>A0A8H6LRX4</accession>
<evidence type="ECO:0000313" key="2">
    <source>
        <dbReference type="EMBL" id="KAF6741498.1"/>
    </source>
</evidence>
<comment type="caution">
    <text evidence="2">The sequence shown here is derived from an EMBL/GenBank/DDBJ whole genome shotgun (WGS) entry which is preliminary data.</text>
</comment>
<name>A0A8H6LRX4_9AGAR</name>
<keyword evidence="1" id="KW-0732">Signal</keyword>
<dbReference type="AlphaFoldDB" id="A0A8H6LRX4"/>
<gene>
    <name evidence="2" type="ORF">DFP72DRAFT_781276</name>
</gene>